<evidence type="ECO:0000259" key="1">
    <source>
        <dbReference type="PROSITE" id="PS50003"/>
    </source>
</evidence>
<dbReference type="EMBL" id="CAJPWZ010000380">
    <property type="protein sequence ID" value="CAG2192154.1"/>
    <property type="molecule type" value="Genomic_DNA"/>
</dbReference>
<dbReference type="SUPFAM" id="SSF50729">
    <property type="entry name" value="PH domain-like"/>
    <property type="match status" value="2"/>
</dbReference>
<feature type="domain" description="PH" evidence="1">
    <location>
        <begin position="99"/>
        <end position="190"/>
    </location>
</feature>
<evidence type="ECO:0000313" key="2">
    <source>
        <dbReference type="EMBL" id="CAG2192154.1"/>
    </source>
</evidence>
<dbReference type="Gene3D" id="2.30.29.30">
    <property type="entry name" value="Pleckstrin-homology domain (PH domain)/Phosphotyrosine-binding domain (PTB)"/>
    <property type="match status" value="1"/>
</dbReference>
<name>A0A8S3Q9A4_MYTED</name>
<dbReference type="FunFam" id="2.30.29.30:FF:000286">
    <property type="entry name" value="PH-protein kinase domain containing protein"/>
    <property type="match status" value="1"/>
</dbReference>
<dbReference type="PROSITE" id="PS50003">
    <property type="entry name" value="PH_DOMAIN"/>
    <property type="match status" value="1"/>
</dbReference>
<evidence type="ECO:0000313" key="3">
    <source>
        <dbReference type="Proteomes" id="UP000683360"/>
    </source>
</evidence>
<sequence length="348" mass="40037">MLDLRKYLPGDRHWEVSLLLRSLTSSYIKWRIYFKSRLGFFCDMEGILKKKVSILRGFEDKWFKLTEDGFLEYYEIKSSIISKDSDVPANKIPCYVSGYSMKEGGLFNMKWERRYFVLSDSGFQYFTSETETAPQRTVSIDDIKGVANANGYRGKELVFQLVTKLRTFFIQVDTPSDLDKWTKELSCCLQKREKLWLNPDVRVMKGKIYIVLASLAPDNDDCTFRIITNSGETHILRSSQLMDRQKWIDAILETQKTVKADMGPFGVKSKVRGEWTSGKTPLTKEDANELSRKLSESVGDKPEDLINQTMAEIVESVDTNAFTKQNCLCVAAIDFGSSGLWLRIFYAF</sequence>
<organism evidence="2 3">
    <name type="scientific">Mytilus edulis</name>
    <name type="common">Blue mussel</name>
    <dbReference type="NCBI Taxonomy" id="6550"/>
    <lineage>
        <taxon>Eukaryota</taxon>
        <taxon>Metazoa</taxon>
        <taxon>Spiralia</taxon>
        <taxon>Lophotrochozoa</taxon>
        <taxon>Mollusca</taxon>
        <taxon>Bivalvia</taxon>
        <taxon>Autobranchia</taxon>
        <taxon>Pteriomorphia</taxon>
        <taxon>Mytilida</taxon>
        <taxon>Mytiloidea</taxon>
        <taxon>Mytilidae</taxon>
        <taxon>Mytilinae</taxon>
        <taxon>Mytilus</taxon>
    </lineage>
</organism>
<dbReference type="InterPro" id="IPR001849">
    <property type="entry name" value="PH_domain"/>
</dbReference>
<dbReference type="InterPro" id="IPR051707">
    <property type="entry name" value="PI-Interact_SigTrans_Reg"/>
</dbReference>
<dbReference type="InterPro" id="IPR011993">
    <property type="entry name" value="PH-like_dom_sf"/>
</dbReference>
<dbReference type="OrthoDB" id="185175at2759"/>
<keyword evidence="3" id="KW-1185">Reference proteome</keyword>
<dbReference type="Proteomes" id="UP000683360">
    <property type="component" value="Unassembled WGS sequence"/>
</dbReference>
<reference evidence="2" key="1">
    <citation type="submission" date="2021-03" db="EMBL/GenBank/DDBJ databases">
        <authorList>
            <person name="Bekaert M."/>
        </authorList>
    </citation>
    <scope>NUCLEOTIDE SEQUENCE</scope>
</reference>
<dbReference type="PANTHER" id="PTHR14336">
    <property type="entry name" value="TANDEM PH DOMAIN CONTAINING PROTEIN"/>
    <property type="match status" value="1"/>
</dbReference>
<dbReference type="Pfam" id="PF00169">
    <property type="entry name" value="PH"/>
    <property type="match status" value="1"/>
</dbReference>
<comment type="caution">
    <text evidence="2">The sequence shown here is derived from an EMBL/GenBank/DDBJ whole genome shotgun (WGS) entry which is preliminary data.</text>
</comment>
<dbReference type="PANTHER" id="PTHR14336:SF15">
    <property type="entry name" value="DUAL ADAPTER FOR PHOSPHOTYROSINE AND 3-PHOSPHOTYROSINE AND 3-PHOSPHOINOSITIDE"/>
    <property type="match status" value="1"/>
</dbReference>
<dbReference type="AlphaFoldDB" id="A0A8S3Q9A4"/>
<accession>A0A8S3Q9A4</accession>
<proteinExistence type="predicted"/>
<protein>
    <recommendedName>
        <fullName evidence="1">PH domain-containing protein</fullName>
    </recommendedName>
</protein>
<dbReference type="SMART" id="SM00233">
    <property type="entry name" value="PH"/>
    <property type="match status" value="1"/>
</dbReference>
<gene>
    <name evidence="2" type="ORF">MEDL_7366</name>
</gene>